<organism evidence="1 2">
    <name type="scientific">Granulicella arctica</name>
    <dbReference type="NCBI Taxonomy" id="940613"/>
    <lineage>
        <taxon>Bacteria</taxon>
        <taxon>Pseudomonadati</taxon>
        <taxon>Acidobacteriota</taxon>
        <taxon>Terriglobia</taxon>
        <taxon>Terriglobales</taxon>
        <taxon>Acidobacteriaceae</taxon>
        <taxon>Granulicella</taxon>
    </lineage>
</organism>
<proteinExistence type="predicted"/>
<evidence type="ECO:0000313" key="2">
    <source>
        <dbReference type="Proteomes" id="UP000589520"/>
    </source>
</evidence>
<evidence type="ECO:0000313" key="1">
    <source>
        <dbReference type="EMBL" id="NYF80606.1"/>
    </source>
</evidence>
<keyword evidence="2" id="KW-1185">Reference proteome</keyword>
<sequence length="32" mass="3561">MTKDKRFKESNSLVPLETFEASANHLAPINAT</sequence>
<name>A0A7Y9TH31_9BACT</name>
<dbReference type="AlphaFoldDB" id="A0A7Y9TH31"/>
<dbReference type="Proteomes" id="UP000589520">
    <property type="component" value="Unassembled WGS sequence"/>
</dbReference>
<comment type="caution">
    <text evidence="1">The sequence shown here is derived from an EMBL/GenBank/DDBJ whole genome shotgun (WGS) entry which is preliminary data.</text>
</comment>
<dbReference type="EMBL" id="JACCCW010000002">
    <property type="protein sequence ID" value="NYF80606.1"/>
    <property type="molecule type" value="Genomic_DNA"/>
</dbReference>
<gene>
    <name evidence="1" type="ORF">HDF17_002926</name>
</gene>
<accession>A0A7Y9TH31</accession>
<protein>
    <submittedName>
        <fullName evidence="1">Uncharacterized protein</fullName>
    </submittedName>
</protein>
<reference evidence="1 2" key="1">
    <citation type="submission" date="2020-07" db="EMBL/GenBank/DDBJ databases">
        <title>Genomic Encyclopedia of Type Strains, Phase IV (KMG-V): Genome sequencing to study the core and pangenomes of soil and plant-associated prokaryotes.</title>
        <authorList>
            <person name="Whitman W."/>
        </authorList>
    </citation>
    <scope>NUCLEOTIDE SEQUENCE [LARGE SCALE GENOMIC DNA]</scope>
    <source>
        <strain evidence="1 2">X4EP2</strain>
    </source>
</reference>